<accession>A0A7X5Y6G7</accession>
<feature type="domain" description="AB hydrolase-1" evidence="6">
    <location>
        <begin position="62"/>
        <end position="209"/>
    </location>
</feature>
<dbReference type="EMBL" id="JAATJC010000001">
    <property type="protein sequence ID" value="NJC06074.1"/>
    <property type="molecule type" value="Genomic_DNA"/>
</dbReference>
<dbReference type="PANTHER" id="PTHR43798">
    <property type="entry name" value="MONOACYLGLYCEROL LIPASE"/>
    <property type="match status" value="1"/>
</dbReference>
<evidence type="ECO:0000259" key="6">
    <source>
        <dbReference type="Pfam" id="PF00561"/>
    </source>
</evidence>
<dbReference type="EC" id="3.5.1.101" evidence="7"/>
<dbReference type="Pfam" id="PF00561">
    <property type="entry name" value="Abhydrolase_1"/>
    <property type="match status" value="1"/>
</dbReference>
<dbReference type="SUPFAM" id="SSF53474">
    <property type="entry name" value="alpha/beta-Hydrolases"/>
    <property type="match status" value="1"/>
</dbReference>
<dbReference type="Proteomes" id="UP000558192">
    <property type="component" value="Unassembled WGS sequence"/>
</dbReference>
<dbReference type="AlphaFoldDB" id="A0A7X5Y6G7"/>
<dbReference type="PIRSF" id="PIRSF005539">
    <property type="entry name" value="Pept_S33_TRI_F1"/>
    <property type="match status" value="1"/>
</dbReference>
<dbReference type="GO" id="GO:0006508">
    <property type="term" value="P:proteolysis"/>
    <property type="evidence" value="ECO:0007669"/>
    <property type="project" value="InterPro"/>
</dbReference>
<dbReference type="RefSeq" id="WP_168069040.1">
    <property type="nucleotide sequence ID" value="NZ_JAATJC010000001.1"/>
</dbReference>
<dbReference type="GO" id="GO:0016020">
    <property type="term" value="C:membrane"/>
    <property type="evidence" value="ECO:0007669"/>
    <property type="project" value="TreeGrafter"/>
</dbReference>
<keyword evidence="5" id="KW-0732">Signal</keyword>
<organism evidence="7 8">
    <name type="scientific">Sphingomonas kaistensis</name>
    <dbReference type="NCBI Taxonomy" id="298708"/>
    <lineage>
        <taxon>Bacteria</taxon>
        <taxon>Pseudomonadati</taxon>
        <taxon>Pseudomonadota</taxon>
        <taxon>Alphaproteobacteria</taxon>
        <taxon>Sphingomonadales</taxon>
        <taxon>Sphingomonadaceae</taxon>
        <taxon>Sphingomonas</taxon>
    </lineage>
</organism>
<evidence type="ECO:0000313" key="8">
    <source>
        <dbReference type="Proteomes" id="UP000558192"/>
    </source>
</evidence>
<reference evidence="7 8" key="1">
    <citation type="submission" date="2020-03" db="EMBL/GenBank/DDBJ databases">
        <title>Genomic Encyclopedia of Type Strains, Phase IV (KMG-IV): sequencing the most valuable type-strain genomes for metagenomic binning, comparative biology and taxonomic classification.</title>
        <authorList>
            <person name="Goeker M."/>
        </authorList>
    </citation>
    <scope>NUCLEOTIDE SEQUENCE [LARGE SCALE GENOMIC DNA]</scope>
    <source>
        <strain evidence="7 8">DSM 16846</strain>
    </source>
</reference>
<feature type="signal peptide" evidence="5">
    <location>
        <begin position="1"/>
        <end position="20"/>
    </location>
</feature>
<evidence type="ECO:0000256" key="2">
    <source>
        <dbReference type="ARBA" id="ARBA00022801"/>
    </source>
</evidence>
<protein>
    <submittedName>
        <fullName evidence="7">Proline iminopeptidase/L-proline amide hydrolase</fullName>
        <ecNumber evidence="7">3.4.11.5</ecNumber>
        <ecNumber evidence="7">3.5.1.101</ecNumber>
    </submittedName>
</protein>
<feature type="active site" evidence="4">
    <location>
        <position position="282"/>
    </location>
</feature>
<dbReference type="PANTHER" id="PTHR43798:SF31">
    <property type="entry name" value="AB HYDROLASE SUPERFAMILY PROTEIN YCLE"/>
    <property type="match status" value="1"/>
</dbReference>
<evidence type="ECO:0000256" key="5">
    <source>
        <dbReference type="SAM" id="SignalP"/>
    </source>
</evidence>
<feature type="chain" id="PRO_5031281309" evidence="5">
    <location>
        <begin position="21"/>
        <end position="333"/>
    </location>
</feature>
<feature type="active site" description="Nucleophile" evidence="4">
    <location>
        <position position="136"/>
    </location>
</feature>
<keyword evidence="7" id="KW-0645">Protease</keyword>
<evidence type="ECO:0000256" key="4">
    <source>
        <dbReference type="PIRSR" id="PIRSR005539-1"/>
    </source>
</evidence>
<evidence type="ECO:0000256" key="3">
    <source>
        <dbReference type="PIRNR" id="PIRNR005539"/>
    </source>
</evidence>
<evidence type="ECO:0000256" key="1">
    <source>
        <dbReference type="ARBA" id="ARBA00010088"/>
    </source>
</evidence>
<dbReference type="Gene3D" id="3.40.50.1820">
    <property type="entry name" value="alpha/beta hydrolase"/>
    <property type="match status" value="1"/>
</dbReference>
<comment type="similarity">
    <text evidence="1 3">Belongs to the peptidase S33 family.</text>
</comment>
<keyword evidence="8" id="KW-1185">Reference proteome</keyword>
<feature type="active site" description="Proton donor" evidence="4">
    <location>
        <position position="309"/>
    </location>
</feature>
<name>A0A7X5Y6G7_9SPHN</name>
<proteinExistence type="inferred from homology"/>
<dbReference type="GO" id="GO:0004177">
    <property type="term" value="F:aminopeptidase activity"/>
    <property type="evidence" value="ECO:0007669"/>
    <property type="project" value="UniProtKB-KW"/>
</dbReference>
<dbReference type="InterPro" id="IPR005945">
    <property type="entry name" value="Pro_imino_pep"/>
</dbReference>
<dbReference type="InterPro" id="IPR000073">
    <property type="entry name" value="AB_hydrolase_1"/>
</dbReference>
<sequence>MKTTIALAIAALALAPPASAKKAAQAPPARAWSLPDRELMVPVEGGRVWVSINGDLNAAAAPVIFIHGGPGSTHTAFGGLTALADHRAVILYDQLDSGMSDHPENPANWRVERFVSELEAIRKALNVERWHVVGHSWGSAIALEYAARYPTHVASTVLGGTFISAPHWILGTNLLIRDLPLEVQKDILACESDRRPPAATCQAAETAFYAAHNGRPDAPPPSPEARAYVERTKGKGFNGKLYNAMWGPSEFSAQGMLATYDGTPLLAKLDGKRTLFMVGQFDEARLDTVRDYVRLTAGAEMAVVPGGSHAFYAERPAETAGLLRGWLSRKDAK</sequence>
<dbReference type="PRINTS" id="PR00793">
    <property type="entry name" value="PROAMNOPTASE"/>
</dbReference>
<comment type="caution">
    <text evidence="7">The sequence shown here is derived from an EMBL/GenBank/DDBJ whole genome shotgun (WGS) entry which is preliminary data.</text>
</comment>
<keyword evidence="2 3" id="KW-0378">Hydrolase</keyword>
<dbReference type="InterPro" id="IPR050266">
    <property type="entry name" value="AB_hydrolase_sf"/>
</dbReference>
<gene>
    <name evidence="7" type="ORF">GGQ97_001867</name>
</gene>
<keyword evidence="7" id="KW-0031">Aminopeptidase</keyword>
<dbReference type="InterPro" id="IPR002410">
    <property type="entry name" value="Peptidase_S33"/>
</dbReference>
<dbReference type="NCBIfam" id="TIGR01250">
    <property type="entry name" value="pro_imino_pep_2"/>
    <property type="match status" value="1"/>
</dbReference>
<evidence type="ECO:0000313" key="7">
    <source>
        <dbReference type="EMBL" id="NJC06074.1"/>
    </source>
</evidence>
<dbReference type="EC" id="3.4.11.5" evidence="7"/>
<dbReference type="InterPro" id="IPR029058">
    <property type="entry name" value="AB_hydrolase_fold"/>
</dbReference>